<dbReference type="Gene3D" id="1.20.1050.10">
    <property type="match status" value="1"/>
</dbReference>
<protein>
    <submittedName>
        <fullName evidence="2">Glutathione S-transferase family protein</fullName>
    </submittedName>
</protein>
<dbReference type="PANTHER" id="PTHR42673">
    <property type="entry name" value="MALEYLACETOACETATE ISOMERASE"/>
    <property type="match status" value="1"/>
</dbReference>
<dbReference type="EMBL" id="CP141769">
    <property type="protein sequence ID" value="WRS39112.1"/>
    <property type="molecule type" value="Genomic_DNA"/>
</dbReference>
<feature type="domain" description="GST N-terminal" evidence="1">
    <location>
        <begin position="4"/>
        <end position="84"/>
    </location>
</feature>
<dbReference type="Proteomes" id="UP001334732">
    <property type="component" value="Chromosome"/>
</dbReference>
<dbReference type="InterPro" id="IPR040079">
    <property type="entry name" value="Glutathione_S-Trfase"/>
</dbReference>
<dbReference type="Pfam" id="PF13409">
    <property type="entry name" value="GST_N_2"/>
    <property type="match status" value="1"/>
</dbReference>
<proteinExistence type="predicted"/>
<dbReference type="InterPro" id="IPR036282">
    <property type="entry name" value="Glutathione-S-Trfase_C_sf"/>
</dbReference>
<dbReference type="CDD" id="cd03043">
    <property type="entry name" value="GST_N_1"/>
    <property type="match status" value="1"/>
</dbReference>
<evidence type="ECO:0000313" key="2">
    <source>
        <dbReference type="EMBL" id="WRS39112.1"/>
    </source>
</evidence>
<dbReference type="SUPFAM" id="SSF52833">
    <property type="entry name" value="Thioredoxin-like"/>
    <property type="match status" value="1"/>
</dbReference>
<dbReference type="InterPro" id="IPR004045">
    <property type="entry name" value="Glutathione_S-Trfase_N"/>
</dbReference>
<organism evidence="2 3">
    <name type="scientific">Thiobacillus sedimenti</name>
    <dbReference type="NCBI Taxonomy" id="3110231"/>
    <lineage>
        <taxon>Bacteria</taxon>
        <taxon>Pseudomonadati</taxon>
        <taxon>Pseudomonadota</taxon>
        <taxon>Betaproteobacteria</taxon>
        <taxon>Nitrosomonadales</taxon>
        <taxon>Thiobacillaceae</taxon>
        <taxon>Thiobacillus</taxon>
    </lineage>
</organism>
<evidence type="ECO:0000313" key="3">
    <source>
        <dbReference type="Proteomes" id="UP001334732"/>
    </source>
</evidence>
<gene>
    <name evidence="2" type="ORF">VA613_14040</name>
</gene>
<reference evidence="2 3" key="1">
    <citation type="submission" date="2023-12" db="EMBL/GenBank/DDBJ databases">
        <title>Thiobacillus sedimentum sp. nov., a chemolithoautotrophic sulfur-oxidizing bacterium isolated from freshwater sediment.</title>
        <authorList>
            <person name="Luo J."/>
            <person name="Dai C."/>
        </authorList>
    </citation>
    <scope>NUCLEOTIDE SEQUENCE [LARGE SCALE GENOMIC DNA]</scope>
    <source>
        <strain evidence="2 3">SCUT-2</strain>
    </source>
</reference>
<dbReference type="SFLD" id="SFLDS00019">
    <property type="entry name" value="Glutathione_Transferase_(cytos"/>
    <property type="match status" value="1"/>
</dbReference>
<dbReference type="SFLD" id="SFLDG00358">
    <property type="entry name" value="Main_(cytGST)"/>
    <property type="match status" value="1"/>
</dbReference>
<keyword evidence="3" id="KW-1185">Reference proteome</keyword>
<dbReference type="Gene3D" id="3.40.30.10">
    <property type="entry name" value="Glutaredoxin"/>
    <property type="match status" value="1"/>
</dbReference>
<dbReference type="PANTHER" id="PTHR42673:SF4">
    <property type="entry name" value="MALEYLACETOACETATE ISOMERASE"/>
    <property type="match status" value="1"/>
</dbReference>
<dbReference type="PROSITE" id="PS50404">
    <property type="entry name" value="GST_NTER"/>
    <property type="match status" value="1"/>
</dbReference>
<name>A0ABZ1CIN1_9PROT</name>
<evidence type="ECO:0000259" key="1">
    <source>
        <dbReference type="PROSITE" id="PS50404"/>
    </source>
</evidence>
<sequence>MTSLTLVIGNKNYSSWSMRPWLVLRQADIDFKEVRIPLYWPESAAQLTAWSPSGKVPALHDGEIKVWDSLAICEYLAERFPEKQLWPADATARAVARSISAEMHAGFAALREHLSMNVRARYPGAGRTAESLADIARIVTIWTDCRARFGAGGDFLFGRFGIADAMYAPVVLRFRTYGVELAGAARAYADAVLALPAVQEWVADAVAETERIERFERDASL</sequence>
<dbReference type="Pfam" id="PF13410">
    <property type="entry name" value="GST_C_2"/>
    <property type="match status" value="1"/>
</dbReference>
<accession>A0ABZ1CIN1</accession>
<dbReference type="InterPro" id="IPR036249">
    <property type="entry name" value="Thioredoxin-like_sf"/>
</dbReference>
<dbReference type="RefSeq" id="WP_324779642.1">
    <property type="nucleotide sequence ID" value="NZ_CP141769.1"/>
</dbReference>
<dbReference type="SUPFAM" id="SSF47616">
    <property type="entry name" value="GST C-terminal domain-like"/>
    <property type="match status" value="1"/>
</dbReference>
<dbReference type="CDD" id="cd03194">
    <property type="entry name" value="GST_C_3"/>
    <property type="match status" value="1"/>
</dbReference>